<gene>
    <name evidence="2" type="ORF">NTEN_LOCUS16507</name>
</gene>
<feature type="region of interest" description="Disordered" evidence="1">
    <location>
        <begin position="1"/>
        <end position="32"/>
    </location>
</feature>
<evidence type="ECO:0000313" key="2">
    <source>
        <dbReference type="EMBL" id="CAB0011584.1"/>
    </source>
</evidence>
<dbReference type="AlphaFoldDB" id="A0A6H5H6F0"/>
<dbReference type="EMBL" id="CADCXU010024228">
    <property type="protein sequence ID" value="CAB0011584.1"/>
    <property type="molecule type" value="Genomic_DNA"/>
</dbReference>
<dbReference type="Proteomes" id="UP000479000">
    <property type="component" value="Unassembled WGS sequence"/>
</dbReference>
<dbReference type="OrthoDB" id="424012at2759"/>
<dbReference type="InterPro" id="IPR037138">
    <property type="entry name" value="His_deacetylse_dom_sf"/>
</dbReference>
<proteinExistence type="predicted"/>
<protein>
    <submittedName>
        <fullName evidence="2">Uncharacterized protein</fullName>
    </submittedName>
</protein>
<evidence type="ECO:0000256" key="1">
    <source>
        <dbReference type="SAM" id="MobiDB-lite"/>
    </source>
</evidence>
<dbReference type="Gene3D" id="3.40.800.20">
    <property type="entry name" value="Histone deacetylase domain"/>
    <property type="match status" value="1"/>
</dbReference>
<organism evidence="2 3">
    <name type="scientific">Nesidiocoris tenuis</name>
    <dbReference type="NCBI Taxonomy" id="355587"/>
    <lineage>
        <taxon>Eukaryota</taxon>
        <taxon>Metazoa</taxon>
        <taxon>Ecdysozoa</taxon>
        <taxon>Arthropoda</taxon>
        <taxon>Hexapoda</taxon>
        <taxon>Insecta</taxon>
        <taxon>Pterygota</taxon>
        <taxon>Neoptera</taxon>
        <taxon>Paraneoptera</taxon>
        <taxon>Hemiptera</taxon>
        <taxon>Heteroptera</taxon>
        <taxon>Panheteroptera</taxon>
        <taxon>Cimicomorpha</taxon>
        <taxon>Miridae</taxon>
        <taxon>Dicyphina</taxon>
        <taxon>Nesidiocoris</taxon>
    </lineage>
</organism>
<reference evidence="2 3" key="1">
    <citation type="submission" date="2020-02" db="EMBL/GenBank/DDBJ databases">
        <authorList>
            <person name="Ferguson B K."/>
        </authorList>
    </citation>
    <scope>NUCLEOTIDE SEQUENCE [LARGE SCALE GENOMIC DNA]</scope>
</reference>
<evidence type="ECO:0000313" key="3">
    <source>
        <dbReference type="Proteomes" id="UP000479000"/>
    </source>
</evidence>
<feature type="compositionally biased region" description="Basic and acidic residues" evidence="1">
    <location>
        <begin position="1"/>
        <end position="12"/>
    </location>
</feature>
<name>A0A6H5H6F0_9HEMI</name>
<accession>A0A6H5H6F0</accession>
<sequence length="74" mass="8443">MGYRDMEGRGQKSGEGPVRRSSRIQSQAREAKTMVQLPTGVVFDEKMLEHECLWDRAYPECPERLSAVIDRSAD</sequence>
<keyword evidence="3" id="KW-1185">Reference proteome</keyword>